<protein>
    <submittedName>
        <fullName evidence="2">TetR/AcrR family transcriptional regulator</fullName>
    </submittedName>
</protein>
<evidence type="ECO:0000313" key="2">
    <source>
        <dbReference type="EMBL" id="MFD0900975.1"/>
    </source>
</evidence>
<dbReference type="Gene3D" id="1.10.357.10">
    <property type="entry name" value="Tetracycline Repressor, domain 2"/>
    <property type="match status" value="1"/>
</dbReference>
<dbReference type="Pfam" id="PF17940">
    <property type="entry name" value="TetR_C_31"/>
    <property type="match status" value="1"/>
</dbReference>
<dbReference type="RefSeq" id="WP_378298004.1">
    <property type="nucleotide sequence ID" value="NZ_JBHTJA010000015.1"/>
</dbReference>
<dbReference type="Proteomes" id="UP001596972">
    <property type="component" value="Unassembled WGS sequence"/>
</dbReference>
<dbReference type="SUPFAM" id="SSF46689">
    <property type="entry name" value="Homeodomain-like"/>
    <property type="match status" value="1"/>
</dbReference>
<dbReference type="EMBL" id="JBHTJA010000015">
    <property type="protein sequence ID" value="MFD0900975.1"/>
    <property type="molecule type" value="Genomic_DNA"/>
</dbReference>
<dbReference type="InterPro" id="IPR041583">
    <property type="entry name" value="TetR_C_31"/>
</dbReference>
<accession>A0ABW3EN76</accession>
<comment type="caution">
    <text evidence="2">The sequence shown here is derived from an EMBL/GenBank/DDBJ whole genome shotgun (WGS) entry which is preliminary data.</text>
</comment>
<proteinExistence type="predicted"/>
<feature type="domain" description="Tetracyclin repressor-like C-terminal group 31" evidence="1">
    <location>
        <begin position="78"/>
        <end position="187"/>
    </location>
</feature>
<dbReference type="InterPro" id="IPR009057">
    <property type="entry name" value="Homeodomain-like_sf"/>
</dbReference>
<gene>
    <name evidence="2" type="ORF">ACFQ11_11280</name>
</gene>
<reference evidence="3" key="1">
    <citation type="journal article" date="2019" name="Int. J. Syst. Evol. Microbiol.">
        <title>The Global Catalogue of Microorganisms (GCM) 10K type strain sequencing project: providing services to taxonomists for standard genome sequencing and annotation.</title>
        <authorList>
            <consortium name="The Broad Institute Genomics Platform"/>
            <consortium name="The Broad Institute Genome Sequencing Center for Infectious Disease"/>
            <person name="Wu L."/>
            <person name="Ma J."/>
        </authorList>
    </citation>
    <scope>NUCLEOTIDE SEQUENCE [LARGE SCALE GENOMIC DNA]</scope>
    <source>
        <strain evidence="3">JCM 31202</strain>
    </source>
</reference>
<evidence type="ECO:0000313" key="3">
    <source>
        <dbReference type="Proteomes" id="UP001596972"/>
    </source>
</evidence>
<dbReference type="InterPro" id="IPR036271">
    <property type="entry name" value="Tet_transcr_reg_TetR-rel_C_sf"/>
</dbReference>
<evidence type="ECO:0000259" key="1">
    <source>
        <dbReference type="Pfam" id="PF17940"/>
    </source>
</evidence>
<organism evidence="2 3">
    <name type="scientific">Actinomadura sediminis</name>
    <dbReference type="NCBI Taxonomy" id="1038904"/>
    <lineage>
        <taxon>Bacteria</taxon>
        <taxon>Bacillati</taxon>
        <taxon>Actinomycetota</taxon>
        <taxon>Actinomycetes</taxon>
        <taxon>Streptosporangiales</taxon>
        <taxon>Thermomonosporaceae</taxon>
        <taxon>Actinomadura</taxon>
    </lineage>
</organism>
<keyword evidence="3" id="KW-1185">Reference proteome</keyword>
<sequence length="188" mass="20279">MGTPRAVRAADAAIEVIADEGLRGLTHRAVDARAGLPPGSASSCYRTRSALLGAVLERIVELDEAALDRLQPVPGGAPDDAVAALADLLEYWLGPARQRTRARLELYLDAARRPELRPHLERASLRFLHRARAGLNDAGVPDPERAARLLVAQLDGVLYEALARPFYGPADRAWLVRAAEAAVATLLR</sequence>
<dbReference type="SUPFAM" id="SSF48498">
    <property type="entry name" value="Tetracyclin repressor-like, C-terminal domain"/>
    <property type="match status" value="1"/>
</dbReference>
<name>A0ABW3EN76_9ACTN</name>